<name>A0ACB9YLS5_9PEZI</name>
<accession>A0ACB9YLS5</accession>
<keyword evidence="2" id="KW-1185">Reference proteome</keyword>
<dbReference type="EMBL" id="MU393605">
    <property type="protein sequence ID" value="KAI4859980.1"/>
    <property type="molecule type" value="Genomic_DNA"/>
</dbReference>
<proteinExistence type="predicted"/>
<dbReference type="Proteomes" id="UP001497700">
    <property type="component" value="Unassembled WGS sequence"/>
</dbReference>
<reference evidence="1 2" key="1">
    <citation type="journal article" date="2022" name="New Phytol.">
        <title>Ecological generalism drives hyperdiversity of secondary metabolite gene clusters in xylarialean endophytes.</title>
        <authorList>
            <person name="Franco M.E.E."/>
            <person name="Wisecaver J.H."/>
            <person name="Arnold A.E."/>
            <person name="Ju Y.M."/>
            <person name="Slot J.C."/>
            <person name="Ahrendt S."/>
            <person name="Moore L.P."/>
            <person name="Eastman K.E."/>
            <person name="Scott K."/>
            <person name="Konkel Z."/>
            <person name="Mondo S.J."/>
            <person name="Kuo A."/>
            <person name="Hayes R.D."/>
            <person name="Haridas S."/>
            <person name="Andreopoulos B."/>
            <person name="Riley R."/>
            <person name="LaButti K."/>
            <person name="Pangilinan J."/>
            <person name="Lipzen A."/>
            <person name="Amirebrahimi M."/>
            <person name="Yan J."/>
            <person name="Adam C."/>
            <person name="Keymanesh K."/>
            <person name="Ng V."/>
            <person name="Louie K."/>
            <person name="Northen T."/>
            <person name="Drula E."/>
            <person name="Henrissat B."/>
            <person name="Hsieh H.M."/>
            <person name="Youens-Clark K."/>
            <person name="Lutzoni F."/>
            <person name="Miadlikowska J."/>
            <person name="Eastwood D.C."/>
            <person name="Hamelin R.C."/>
            <person name="Grigoriev I.V."/>
            <person name="U'Ren J.M."/>
        </authorList>
    </citation>
    <scope>NUCLEOTIDE SEQUENCE [LARGE SCALE GENOMIC DNA]</scope>
    <source>
        <strain evidence="1 2">CBS 119005</strain>
    </source>
</reference>
<protein>
    <submittedName>
        <fullName evidence="1">Heterokaryon incompatibility protein-domain-containing protein</fullName>
    </submittedName>
</protein>
<comment type="caution">
    <text evidence="1">The sequence shown here is derived from an EMBL/GenBank/DDBJ whole genome shotgun (WGS) entry which is preliminary data.</text>
</comment>
<gene>
    <name evidence="1" type="ORF">F4820DRAFT_462085</name>
</gene>
<organism evidence="1 2">
    <name type="scientific">Hypoxylon rubiginosum</name>
    <dbReference type="NCBI Taxonomy" id="110542"/>
    <lineage>
        <taxon>Eukaryota</taxon>
        <taxon>Fungi</taxon>
        <taxon>Dikarya</taxon>
        <taxon>Ascomycota</taxon>
        <taxon>Pezizomycotina</taxon>
        <taxon>Sordariomycetes</taxon>
        <taxon>Xylariomycetidae</taxon>
        <taxon>Xylariales</taxon>
        <taxon>Hypoxylaceae</taxon>
        <taxon>Hypoxylon</taxon>
    </lineage>
</organism>
<evidence type="ECO:0000313" key="2">
    <source>
        <dbReference type="Proteomes" id="UP001497700"/>
    </source>
</evidence>
<sequence length="581" mass="66900">MYLQLSGPEQRFRLLLLLPGDTSSDIQCQLFVSPLDCPSGFEALSYVWGDSKDTTPITFQGQTHHVTRNLYSALRSLRYPDRERTLWVDALCINQDDTDERNHQVKLMGQIYSSAKCVVAWLGKARPRDSDIIRFVTVASDPNLHWTDLVRESHPLSLLAFLNGSWWDRVWTAVRAQNLIYQRGNLFISRETVTSMLLNFNTHLTSCCISVHESWGREPGFDDLMRLIRLQRELEHVRIGRYGKSFSQVIGYIRHRNATNPRDKVYGLLGMINDAQNITVDYNLLVEMAYERSAREIITETRNLDLFCSLFQKHGENLTRPNSKAINLPSWVLDWTRDFNTVHNRDYSTSLHLRTLSLFNACGSRPFNASNGNKQGSLRASGIVFDVVEQISPSFMNMGKEPKAIRDWRNMAGVEKEPDKPYPSGGTILDAFWRTLSLDLSCSRKRDIIPTKRAGLEDRKIHDFFWFLSLLPLYDRPISDRFPESFQNRLEGNAFWNHIHQTAYDRRFFFSKRGYMGLAPENVKLGDFVCVLAGGRLPFILRSTEAVPGEINDDSEAETVCTIAVKKIDERKESFQTFRLT</sequence>
<evidence type="ECO:0000313" key="1">
    <source>
        <dbReference type="EMBL" id="KAI4859980.1"/>
    </source>
</evidence>